<comment type="caution">
    <text evidence="6">The sequence shown here is derived from an EMBL/GenBank/DDBJ whole genome shotgun (WGS) entry which is preliminary data.</text>
</comment>
<reference evidence="7" key="1">
    <citation type="submission" date="2016-11" db="EMBL/GenBank/DDBJ databases">
        <authorList>
            <person name="Jaros S."/>
            <person name="Januszkiewicz K."/>
            <person name="Wedrychowicz H."/>
        </authorList>
    </citation>
    <scope>NUCLEOTIDE SEQUENCE [LARGE SCALE GENOMIC DNA]</scope>
    <source>
        <strain evidence="7">CGMCC 4.3555</strain>
    </source>
</reference>
<protein>
    <submittedName>
        <fullName evidence="6">RHS repeat-associated core domain-containing protein</fullName>
    </submittedName>
</protein>
<dbReference type="NCBIfam" id="TIGR03696">
    <property type="entry name" value="Rhs_assc_core"/>
    <property type="match status" value="1"/>
</dbReference>
<evidence type="ECO:0000259" key="3">
    <source>
        <dbReference type="Pfam" id="PF03527"/>
    </source>
</evidence>
<dbReference type="Pfam" id="PF25023">
    <property type="entry name" value="TEN_YD-shell"/>
    <property type="match status" value="1"/>
</dbReference>
<accession>A0A9X8N660</accession>
<dbReference type="NCBIfam" id="TIGR01643">
    <property type="entry name" value="YD_repeat_2x"/>
    <property type="match status" value="10"/>
</dbReference>
<feature type="domain" description="DUF6531" evidence="4">
    <location>
        <begin position="117"/>
        <end position="188"/>
    </location>
</feature>
<dbReference type="Pfam" id="PF20148">
    <property type="entry name" value="DUF6531"/>
    <property type="match status" value="1"/>
</dbReference>
<evidence type="ECO:0000259" key="5">
    <source>
        <dbReference type="Pfam" id="PF25023"/>
    </source>
</evidence>
<dbReference type="InterPro" id="IPR031325">
    <property type="entry name" value="RHS_repeat"/>
</dbReference>
<dbReference type="RefSeq" id="WP_073448255.1">
    <property type="nucleotide sequence ID" value="NZ_FRBK01000020.1"/>
</dbReference>
<dbReference type="Pfam" id="PF03527">
    <property type="entry name" value="RHS"/>
    <property type="match status" value="1"/>
</dbReference>
<dbReference type="EMBL" id="FRBK01000020">
    <property type="protein sequence ID" value="SHN12962.1"/>
    <property type="molecule type" value="Genomic_DNA"/>
</dbReference>
<dbReference type="PANTHER" id="PTHR32305:SF15">
    <property type="entry name" value="PROTEIN RHSA-RELATED"/>
    <property type="match status" value="1"/>
</dbReference>
<dbReference type="InterPro" id="IPR006530">
    <property type="entry name" value="YD"/>
</dbReference>
<organism evidence="6 7">
    <name type="scientific">Streptomyces yunnanensis</name>
    <dbReference type="NCBI Taxonomy" id="156453"/>
    <lineage>
        <taxon>Bacteria</taxon>
        <taxon>Bacillati</taxon>
        <taxon>Actinomycetota</taxon>
        <taxon>Actinomycetes</taxon>
        <taxon>Kitasatosporales</taxon>
        <taxon>Streptomycetaceae</taxon>
        <taxon>Streptomyces</taxon>
    </lineage>
</organism>
<feature type="compositionally biased region" description="Low complexity" evidence="2">
    <location>
        <begin position="82"/>
        <end position="91"/>
    </location>
</feature>
<sequence length="1301" mass="141889">MTNRIVKALEGGAEKLGKTLAKDASKAIQDLYHGAGTRLKKVATNHAENDAKHAAELEKILKGGKEDLPHAPGGTRGGGRPRAGSGSAEGGARTEAESGHPHDKTRTENGKCTDGTDPVDLASGRVFLNQSDIALPGVLPLVFTRMYESSTRLGRHLGPSWSSLVDQRLEIDDEGIVFVTDTGMVLRYAVPETGERVLPKDGPRWPLMRTVQGDWAVSDPDTGRTRYFSDALHAPGLALPDEITDRNGNRISFDYADETGIPYAVRHSAGHELKLTCDKDGRLTALHLVGAAEDGSDRLVKSYGHDAAGDLVTVTSATGATTRFEYDAEHRMTAWIDSNGFRYEYTYDHRHRCVAQSGADGQLANRFTYGEPDTATGHRTTTLTDGQGAATRYLFDARLQVIAVTDPLGHTTRTARDAMDRATAITDPLGHVTRYAYDDYGRLIAVTHPDGTRSTATYNDLGLPVVLTEPDGSVWRQEYDARGNRTARIDPTGATTVYAYDASGGLSSVTDALGHTVRVRCDAAGLPETVTDPLGAVTQYRRDRFGRVLAVVDPLGATTRYAWTDAGELAACTDPTGATQEWTYDGEGNCLTRTDALGRTTRFEYAPFDVLAARTDPDGVRHTFTHDARLRLTQVTNPQGLTWDYTYDAAGHLISERDFDDRTLAYGHDANGRLVSRTNALGVTTTYQYDPLGRIRTKDTAGRRTTYSHDAAGVLLEIAGPDATVTYRRDALGLVTAETVNGRTVTTTYDPLGRPIRRTTPIGATTTHTYDAAGNRTVLNASGHTLTFAHDRSGRESHRRLADSVTLASTWDPAGRLATQVLTLERTATPLQRRTYAYAADGNLLAAHDQLADRTRRFTHDVVGRVVTVQAADWSESYAYDEAGNQSHAAWPDRHPGSAARGDRNYTGTRLTRAGAVRYEHDALGRVTLRRRTRLSRKPDTWHYAWDAEDRLVGVTTPDGTRWRYRYDPLGRRVAKEQLAPDGSTVVERTLFTWDGPVLVEQTTSTPGNPRVTALTWDHSGLVPVAQTERKVSVPAEGETGAAHPAHAPQSVIDERFFAIVTDLVGTPTELVAESGDIAWHAHATLWGTTTWNRHATAYTPLRFPGQYFDPETALHYNYFRHYDPETGRYLSADPLGLEPGPNPTSYVPNPHTAVDPLGLSACNTAAQADLAKMRSEMGVPAIANDTQKPMSTLGRLDMDGHDPLYGQNGRLPRPAPYPGAGNGISRLSFEDHAEGDVFSQAKARGQTGGTARLYLDRDPCNFCRNSMAGYGRWLDVDSLHVYGPNGLHGTYTRGGKYVLA</sequence>
<feature type="region of interest" description="Disordered" evidence="2">
    <location>
        <begin position="63"/>
        <end position="117"/>
    </location>
</feature>
<evidence type="ECO:0000313" key="6">
    <source>
        <dbReference type="EMBL" id="SHN12962.1"/>
    </source>
</evidence>
<dbReference type="Gene3D" id="2.180.10.10">
    <property type="entry name" value="RHS repeat-associated core"/>
    <property type="match status" value="4"/>
</dbReference>
<evidence type="ECO:0000313" key="7">
    <source>
        <dbReference type="Proteomes" id="UP000184388"/>
    </source>
</evidence>
<dbReference type="InterPro" id="IPR022385">
    <property type="entry name" value="Rhs_assc_core"/>
</dbReference>
<proteinExistence type="predicted"/>
<feature type="domain" description="Teneurin-like YD-shell" evidence="5">
    <location>
        <begin position="623"/>
        <end position="777"/>
    </location>
</feature>
<evidence type="ECO:0000259" key="4">
    <source>
        <dbReference type="Pfam" id="PF20148"/>
    </source>
</evidence>
<dbReference type="InterPro" id="IPR056823">
    <property type="entry name" value="TEN-like_YD-shell"/>
</dbReference>
<dbReference type="InterPro" id="IPR001826">
    <property type="entry name" value="RHS"/>
</dbReference>
<dbReference type="PRINTS" id="PR00394">
    <property type="entry name" value="RHSPROTEIN"/>
</dbReference>
<dbReference type="InterPro" id="IPR050708">
    <property type="entry name" value="T6SS_VgrG/RHS"/>
</dbReference>
<gene>
    <name evidence="6" type="ORF">SAMN05216268_120129</name>
</gene>
<evidence type="ECO:0000256" key="1">
    <source>
        <dbReference type="ARBA" id="ARBA00022737"/>
    </source>
</evidence>
<feature type="domain" description="RHS protein conserved region" evidence="3">
    <location>
        <begin position="1060"/>
        <end position="1091"/>
    </location>
</feature>
<feature type="compositionally biased region" description="Basic and acidic residues" evidence="2">
    <location>
        <begin position="92"/>
        <end position="111"/>
    </location>
</feature>
<evidence type="ECO:0000256" key="2">
    <source>
        <dbReference type="SAM" id="MobiDB-lite"/>
    </source>
</evidence>
<dbReference type="PANTHER" id="PTHR32305">
    <property type="match status" value="1"/>
</dbReference>
<dbReference type="InterPro" id="IPR045351">
    <property type="entry name" value="DUF6531"/>
</dbReference>
<dbReference type="Proteomes" id="UP000184388">
    <property type="component" value="Unassembled WGS sequence"/>
</dbReference>
<dbReference type="Pfam" id="PF05593">
    <property type="entry name" value="RHS_repeat"/>
    <property type="match status" value="6"/>
</dbReference>
<name>A0A9X8N660_9ACTN</name>
<keyword evidence="1" id="KW-0677">Repeat</keyword>